<dbReference type="AlphaFoldDB" id="A0A4Y2W552"/>
<gene>
    <name evidence="2" type="ORF">AVEN_97408_1</name>
</gene>
<reference evidence="2 3" key="1">
    <citation type="journal article" date="2019" name="Sci. Rep.">
        <title>Orb-weaving spider Araneus ventricosus genome elucidates the spidroin gene catalogue.</title>
        <authorList>
            <person name="Kono N."/>
            <person name="Nakamura H."/>
            <person name="Ohtoshi R."/>
            <person name="Moran D.A.P."/>
            <person name="Shinohara A."/>
            <person name="Yoshida Y."/>
            <person name="Fujiwara M."/>
            <person name="Mori M."/>
            <person name="Tomita M."/>
            <person name="Arakawa K."/>
        </authorList>
    </citation>
    <scope>NUCLEOTIDE SEQUENCE [LARGE SCALE GENOMIC DNA]</scope>
</reference>
<comment type="caution">
    <text evidence="2">The sequence shown here is derived from an EMBL/GenBank/DDBJ whole genome shotgun (WGS) entry which is preliminary data.</text>
</comment>
<protein>
    <recommendedName>
        <fullName evidence="4">Secreted protein</fullName>
    </recommendedName>
</protein>
<sequence length="111" mass="12443">MIMVVSFSVDTLSWCLSVQCWNFVRAARAVAFSFAPVCSLKTKIKSSEQACKWKFGCYSSHMISFATRFQNVGPVQEPCAHPCCCDQLTMPWAVWMVTFLSVSTSLRVSIV</sequence>
<dbReference type="Proteomes" id="UP000499080">
    <property type="component" value="Unassembled WGS sequence"/>
</dbReference>
<evidence type="ECO:0008006" key="4">
    <source>
        <dbReference type="Google" id="ProtNLM"/>
    </source>
</evidence>
<evidence type="ECO:0000256" key="1">
    <source>
        <dbReference type="SAM" id="SignalP"/>
    </source>
</evidence>
<feature type="signal peptide" evidence="1">
    <location>
        <begin position="1"/>
        <end position="26"/>
    </location>
</feature>
<keyword evidence="3" id="KW-1185">Reference proteome</keyword>
<dbReference type="EMBL" id="BGPR01055599">
    <property type="protein sequence ID" value="GBO32142.1"/>
    <property type="molecule type" value="Genomic_DNA"/>
</dbReference>
<keyword evidence="1" id="KW-0732">Signal</keyword>
<feature type="chain" id="PRO_5021402127" description="Secreted protein" evidence="1">
    <location>
        <begin position="27"/>
        <end position="111"/>
    </location>
</feature>
<evidence type="ECO:0000313" key="2">
    <source>
        <dbReference type="EMBL" id="GBO32142.1"/>
    </source>
</evidence>
<organism evidence="2 3">
    <name type="scientific">Araneus ventricosus</name>
    <name type="common">Orbweaver spider</name>
    <name type="synonym">Epeira ventricosa</name>
    <dbReference type="NCBI Taxonomy" id="182803"/>
    <lineage>
        <taxon>Eukaryota</taxon>
        <taxon>Metazoa</taxon>
        <taxon>Ecdysozoa</taxon>
        <taxon>Arthropoda</taxon>
        <taxon>Chelicerata</taxon>
        <taxon>Arachnida</taxon>
        <taxon>Araneae</taxon>
        <taxon>Araneomorphae</taxon>
        <taxon>Entelegynae</taxon>
        <taxon>Araneoidea</taxon>
        <taxon>Araneidae</taxon>
        <taxon>Araneus</taxon>
    </lineage>
</organism>
<evidence type="ECO:0000313" key="3">
    <source>
        <dbReference type="Proteomes" id="UP000499080"/>
    </source>
</evidence>
<accession>A0A4Y2W552</accession>
<proteinExistence type="predicted"/>
<name>A0A4Y2W552_ARAVE</name>